<evidence type="ECO:0000256" key="2">
    <source>
        <dbReference type="SAM" id="SignalP"/>
    </source>
</evidence>
<dbReference type="GO" id="GO:0005737">
    <property type="term" value="C:cytoplasm"/>
    <property type="evidence" value="ECO:0007669"/>
    <property type="project" value="TreeGrafter"/>
</dbReference>
<dbReference type="InterPro" id="IPR018948">
    <property type="entry name" value="GTP-bd_TrmE_N"/>
</dbReference>
<organism evidence="5 6">
    <name type="scientific">Toxoplasma gondii GAB2-2007-GAL-DOM2</name>
    <dbReference type="NCBI Taxonomy" id="1130820"/>
    <lineage>
        <taxon>Eukaryota</taxon>
        <taxon>Sar</taxon>
        <taxon>Alveolata</taxon>
        <taxon>Apicomplexa</taxon>
        <taxon>Conoidasida</taxon>
        <taxon>Coccidia</taxon>
        <taxon>Eucoccidiorida</taxon>
        <taxon>Eimeriorina</taxon>
        <taxon>Sarcocystidae</taxon>
        <taxon>Toxoplasma</taxon>
    </lineage>
</organism>
<feature type="domain" description="G" evidence="3">
    <location>
        <begin position="841"/>
        <end position="903"/>
    </location>
</feature>
<feature type="compositionally biased region" description="Basic and acidic residues" evidence="1">
    <location>
        <begin position="590"/>
        <end position="604"/>
    </location>
</feature>
<feature type="region of interest" description="Disordered" evidence="1">
    <location>
        <begin position="1109"/>
        <end position="1138"/>
    </location>
</feature>
<name>A0A086K139_TOXGO</name>
<feature type="chain" id="PRO_5001808642" evidence="2">
    <location>
        <begin position="23"/>
        <end position="1352"/>
    </location>
</feature>
<feature type="region of interest" description="Disordered" evidence="1">
    <location>
        <begin position="1225"/>
        <end position="1281"/>
    </location>
</feature>
<dbReference type="PANTHER" id="PTHR42714">
    <property type="entry name" value="TRNA MODIFICATION GTPASE GTPBP3"/>
    <property type="match status" value="1"/>
</dbReference>
<evidence type="ECO:0000313" key="6">
    <source>
        <dbReference type="Proteomes" id="UP000028837"/>
    </source>
</evidence>
<sequence>MWTPALLLFASLCFSFLDFLAASVTLKSPVLDCCLRPFWGSSRKLTSTDALASLTPALCPGGEAWLPFRGEGVSESSRAEQNSQNAPFVCPENSRKVFKQASAATPRQSSRDSGRSRWRLQPQKKRRQSRRAFSFVSSLHAPRTRKERNGRMGEYTRWRKNRRGAAAAEEKGEESGIWSREVCSKLHFSFLSFLDRPRCSPPFSARLSSPSLSSNESFRYHHAGVHTPKQLAAFASGAWLVSRELTRRFQWRRGLHNLPFLLASPTGNPGPQTACRLSESTAVPPRLSRAALVTVGQIRRGGLPDMAVTEVEFTGSGFHVGETTAHALREKAAYLPSDPTDAGDSKGGTDTVYALSSGGAGHAFSPSAVAVWRVSGPLAHAVMLLLMAKPANSEERKTNDGGASPYPGPQTEQGCAGTSTANKEERDWRRERRDDVFGGKVPQTREPQDHAQSQAERKGQQPTPRFHLPPLPRERVATFCKAWDCFSGAKPVPLDDVILLRFDAPRSATGEDVVEVHSHGSRAALSALLRFFEGVQNAIKSVLAAYGGGRKSKEFFVDNGEDVEMDDRARLLGPGREARGVPSLSASQKVSRDRGNEADAREQTLRASPQSGLDVALRALLLRAICEGKKERKEARDKTETKPTGKEDGEERHLKEDGERTEKTESRRLVSERGIEKRRISQTEHLSRNAEQNEEDEDMQQQADGVRWLSSVGDLRPAEAGEFTLRAFLNGKIESVQQVEALADLLNADTVAQHRLALRRLRRHPRELRDLLERWRKLLQEALAFSEAALEIGDDAQEADAELARACGAQDAEKRVRRLLQELRCQLELGMRDALVQTGVTVVFCGPTNAGKSTLFNSLVGRDTAIVSPIAGTTRDVLTAPIQLSGSKVLLTDTAGLRPARDWRGGASARASAAEAVAGFGAQAARGDTCGGRGRGSEDCVRALDDSLPVYAEKGGDAAPYRRADAVASLDDGDTPAVDCVEREGMARAVRTAQEADVLIFLLECLSSREETLEHARRFLRLFRESFSESRDADLSARPRARRVFVVLNKVDLLFALLENREQGAGSHGDSQGPQNSDAQARAAPASLGVDSLTMARKLDESLPLKLENTASNPSEASTSPSSPSLSSSFSSLVPPSQLSSEGVSDFLEELEKAVREEMPPSLLSFLQPVSACSSSHGASSRVLLLSGKRKWNLSALHALVCRAVQELASPDNFLRSSCVASVASTKEQRNRRNDEKEHATGRAPKDDASERRGEREDREGEDREREEDGEEDGEADEDQVGLLTGKRVLEALKGLERHLTNCLARESEEERTEDLRLALRWFRQRLLGEARPGGNTEAVLDVIFSSFCVGK</sequence>
<dbReference type="SUPFAM" id="SSF103025">
    <property type="entry name" value="Folate-binding domain"/>
    <property type="match status" value="1"/>
</dbReference>
<dbReference type="Pfam" id="PF10396">
    <property type="entry name" value="TrmE_N"/>
    <property type="match status" value="1"/>
</dbReference>
<dbReference type="InterPro" id="IPR006073">
    <property type="entry name" value="GTP-bd"/>
</dbReference>
<feature type="compositionally biased region" description="Polar residues" evidence="1">
    <location>
        <begin position="1069"/>
        <end position="1079"/>
    </location>
</feature>
<keyword evidence="2" id="KW-0732">Signal</keyword>
<dbReference type="GO" id="GO:0030488">
    <property type="term" value="P:tRNA methylation"/>
    <property type="evidence" value="ECO:0007669"/>
    <property type="project" value="TreeGrafter"/>
</dbReference>
<feature type="compositionally biased region" description="Acidic residues" evidence="1">
    <location>
        <begin position="1265"/>
        <end position="1280"/>
    </location>
</feature>
<dbReference type="InterPro" id="IPR027368">
    <property type="entry name" value="MnmE_dom2"/>
</dbReference>
<feature type="region of interest" description="Disordered" evidence="1">
    <location>
        <begin position="1063"/>
        <end position="1085"/>
    </location>
</feature>
<dbReference type="Gene3D" id="3.40.50.300">
    <property type="entry name" value="P-loop containing nucleotide triphosphate hydrolases"/>
    <property type="match status" value="1"/>
</dbReference>
<feature type="compositionally biased region" description="Basic and acidic residues" evidence="1">
    <location>
        <begin position="631"/>
        <end position="688"/>
    </location>
</feature>
<dbReference type="PANTHER" id="PTHR42714:SF2">
    <property type="entry name" value="TRNA MODIFICATION GTPASE GTPBP3, MITOCHONDRIAL"/>
    <property type="match status" value="1"/>
</dbReference>
<dbReference type="VEuPathDB" id="ToxoDB:TGDOM2_204350"/>
<dbReference type="Gene3D" id="1.20.120.430">
    <property type="entry name" value="tRNA modification GTPase MnmE domain 2"/>
    <property type="match status" value="1"/>
</dbReference>
<feature type="region of interest" description="Disordered" evidence="1">
    <location>
        <begin position="393"/>
        <end position="470"/>
    </location>
</feature>
<dbReference type="SUPFAM" id="SSF52540">
    <property type="entry name" value="P-loop containing nucleoside triphosphate hydrolases"/>
    <property type="match status" value="2"/>
</dbReference>
<feature type="compositionally biased region" description="Low complexity" evidence="1">
    <location>
        <begin position="1112"/>
        <end position="1138"/>
    </location>
</feature>
<feature type="domain" description="GTP-binding protein TrmE N-terminal" evidence="4">
    <location>
        <begin position="489"/>
        <end position="532"/>
    </location>
</feature>
<dbReference type="OrthoDB" id="354959at2759"/>
<feature type="compositionally biased region" description="Basic and acidic residues" evidence="1">
    <location>
        <begin position="1227"/>
        <end position="1264"/>
    </location>
</feature>
<dbReference type="Proteomes" id="UP000028837">
    <property type="component" value="Unassembled WGS sequence"/>
</dbReference>
<dbReference type="InterPro" id="IPR027417">
    <property type="entry name" value="P-loop_NTPase"/>
</dbReference>
<protein>
    <submittedName>
        <fullName evidence="5">GTPase</fullName>
    </submittedName>
</protein>
<gene>
    <name evidence="5" type="ORF">TGDOM2_204350</name>
</gene>
<dbReference type="GO" id="GO:0005525">
    <property type="term" value="F:GTP binding"/>
    <property type="evidence" value="ECO:0007669"/>
    <property type="project" value="InterPro"/>
</dbReference>
<accession>A0A086K139</accession>
<evidence type="ECO:0000313" key="5">
    <source>
        <dbReference type="EMBL" id="KFG38107.1"/>
    </source>
</evidence>
<dbReference type="EMBL" id="AHZU02000960">
    <property type="protein sequence ID" value="KFG38107.1"/>
    <property type="molecule type" value="Genomic_DNA"/>
</dbReference>
<feature type="region of interest" description="Disordered" evidence="1">
    <location>
        <begin position="572"/>
        <end position="609"/>
    </location>
</feature>
<feature type="compositionally biased region" description="Basic and acidic residues" evidence="1">
    <location>
        <begin position="422"/>
        <end position="437"/>
    </location>
</feature>
<evidence type="ECO:0000256" key="1">
    <source>
        <dbReference type="SAM" id="MobiDB-lite"/>
    </source>
</evidence>
<evidence type="ECO:0000259" key="4">
    <source>
        <dbReference type="Pfam" id="PF10396"/>
    </source>
</evidence>
<comment type="caution">
    <text evidence="5">The sequence shown here is derived from an EMBL/GenBank/DDBJ whole genome shotgun (WGS) entry which is preliminary data.</text>
</comment>
<dbReference type="GO" id="GO:0002098">
    <property type="term" value="P:tRNA wobble uridine modification"/>
    <property type="evidence" value="ECO:0007669"/>
    <property type="project" value="TreeGrafter"/>
</dbReference>
<feature type="region of interest" description="Disordered" evidence="1">
    <location>
        <begin position="100"/>
        <end position="154"/>
    </location>
</feature>
<feature type="compositionally biased region" description="Basic residues" evidence="1">
    <location>
        <begin position="116"/>
        <end position="130"/>
    </location>
</feature>
<feature type="region of interest" description="Disordered" evidence="1">
    <location>
        <begin position="631"/>
        <end position="702"/>
    </location>
</feature>
<evidence type="ECO:0000259" key="3">
    <source>
        <dbReference type="Pfam" id="PF01926"/>
    </source>
</evidence>
<dbReference type="Pfam" id="PF01926">
    <property type="entry name" value="MMR_HSR1"/>
    <property type="match status" value="1"/>
</dbReference>
<dbReference type="Gene3D" id="3.30.1360.120">
    <property type="entry name" value="Probable tRNA modification gtpase trme, domain 1"/>
    <property type="match status" value="1"/>
</dbReference>
<feature type="signal peptide" evidence="2">
    <location>
        <begin position="1"/>
        <end position="22"/>
    </location>
</feature>
<proteinExistence type="predicted"/>
<reference evidence="5 6" key="1">
    <citation type="submission" date="2014-02" db="EMBL/GenBank/DDBJ databases">
        <authorList>
            <person name="Sibley D."/>
            <person name="Venepally P."/>
            <person name="Karamycheva S."/>
            <person name="Hadjithomas M."/>
            <person name="Khan A."/>
            <person name="Brunk B."/>
            <person name="Roos D."/>
            <person name="Caler E."/>
            <person name="Lorenzi H."/>
        </authorList>
    </citation>
    <scope>NUCLEOTIDE SEQUENCE [LARGE SCALE GENOMIC DNA]</scope>
    <source>
        <strain evidence="5 6">GAB2-2007-GAL-DOM2</strain>
    </source>
</reference>
<dbReference type="InterPro" id="IPR027266">
    <property type="entry name" value="TrmE/GcvT-like"/>
</dbReference>
<feature type="compositionally biased region" description="Polar residues" evidence="1">
    <location>
        <begin position="410"/>
        <end position="421"/>
    </location>
</feature>